<comment type="function">
    <text evidence="8">Component of the cytochrome b6-f complex, which mediates electron transfer between photosystem II (PSII) and photosystem I (PSI), cyclic electron flow around PSI, and state transitions.</text>
</comment>
<keyword evidence="3 8" id="KW-0602">Photosynthesis</keyword>
<evidence type="ECO:0000256" key="7">
    <source>
        <dbReference type="ARBA" id="ARBA00023136"/>
    </source>
</evidence>
<evidence type="ECO:0000256" key="3">
    <source>
        <dbReference type="ARBA" id="ARBA00022531"/>
    </source>
</evidence>
<keyword evidence="2 8" id="KW-0813">Transport</keyword>
<feature type="transmembrane region" description="Helical" evidence="9">
    <location>
        <begin position="6"/>
        <end position="27"/>
    </location>
</feature>
<dbReference type="NCBIfam" id="NF008826">
    <property type="entry name" value="PRK11876.1-2"/>
    <property type="match status" value="1"/>
</dbReference>
<keyword evidence="4 8" id="KW-0812">Transmembrane</keyword>
<dbReference type="RefSeq" id="WP_106633132.1">
    <property type="nucleotide sequence ID" value="NZ_OY986431.1"/>
</dbReference>
<dbReference type="GO" id="GO:0009512">
    <property type="term" value="C:cytochrome b6f complex"/>
    <property type="evidence" value="ECO:0007669"/>
    <property type="project" value="InterPro"/>
</dbReference>
<name>A0A2P7MQK7_9CYAN</name>
<dbReference type="EMBL" id="PXXO01000021">
    <property type="protein sequence ID" value="PSJ03509.1"/>
    <property type="molecule type" value="Genomic_DNA"/>
</dbReference>
<dbReference type="GO" id="GO:0015979">
    <property type="term" value="P:photosynthesis"/>
    <property type="evidence" value="ECO:0007669"/>
    <property type="project" value="UniProtKB-KW"/>
</dbReference>
<evidence type="ECO:0000256" key="8">
    <source>
        <dbReference type="HAMAP-Rule" id="MF_00396"/>
    </source>
</evidence>
<evidence type="ECO:0000256" key="6">
    <source>
        <dbReference type="ARBA" id="ARBA00022989"/>
    </source>
</evidence>
<evidence type="ECO:0000256" key="2">
    <source>
        <dbReference type="ARBA" id="ARBA00022448"/>
    </source>
</evidence>
<comment type="caution">
    <text evidence="10">The sequence shown here is derived from an EMBL/GenBank/DDBJ whole genome shotgun (WGS) entry which is preliminary data.</text>
</comment>
<dbReference type="GO" id="GO:0009055">
    <property type="term" value="F:electron transfer activity"/>
    <property type="evidence" value="ECO:0007669"/>
    <property type="project" value="UniProtKB-UniRule"/>
</dbReference>
<reference evidence="10 11" key="1">
    <citation type="journal article" date="2018" name="Environ. Microbiol.">
        <title>Ecological and genomic features of two widespread freshwater picocyanobacteria.</title>
        <authorList>
            <person name="Cabello-Yeves P.J."/>
            <person name="Picazo A."/>
            <person name="Camacho A."/>
            <person name="Callieri C."/>
            <person name="Rosselli R."/>
            <person name="Roda-Garcia J.J."/>
            <person name="Coutinho F.H."/>
            <person name="Rodriguez-Valera F."/>
        </authorList>
    </citation>
    <scope>NUCLEOTIDE SEQUENCE [LARGE SCALE GENOMIC DNA]</scope>
    <source>
        <strain evidence="10 11">Tous</strain>
    </source>
</reference>
<dbReference type="Pfam" id="PF08041">
    <property type="entry name" value="PetM"/>
    <property type="match status" value="1"/>
</dbReference>
<keyword evidence="6 8" id="KW-1133">Transmembrane helix</keyword>
<protein>
    <recommendedName>
        <fullName evidence="8">Cytochrome b6-f complex subunit 7</fullName>
    </recommendedName>
    <alternativeName>
        <fullName evidence="8">Cytochrome b6-f complex subunit PetM</fullName>
    </alternativeName>
    <alternativeName>
        <fullName evidence="8">Cytochrome b6-f complex subunit VII</fullName>
    </alternativeName>
</protein>
<dbReference type="HAMAP" id="MF_00396">
    <property type="entry name" value="Cytb6_f_PetM"/>
    <property type="match status" value="1"/>
</dbReference>
<evidence type="ECO:0000256" key="1">
    <source>
        <dbReference type="ARBA" id="ARBA00004167"/>
    </source>
</evidence>
<dbReference type="GO" id="GO:0031676">
    <property type="term" value="C:plasma membrane-derived thylakoid membrane"/>
    <property type="evidence" value="ECO:0007669"/>
    <property type="project" value="UniProtKB-SubCell"/>
</dbReference>
<accession>A0A2P7MQK7</accession>
<evidence type="ECO:0000256" key="9">
    <source>
        <dbReference type="SAM" id="Phobius"/>
    </source>
</evidence>
<proteinExistence type="inferred from homology"/>
<organism evidence="10 11">
    <name type="scientific">Cyanobium usitatum str. Tous</name>
    <dbReference type="NCBI Taxonomy" id="2116684"/>
    <lineage>
        <taxon>Bacteria</taxon>
        <taxon>Bacillati</taxon>
        <taxon>Cyanobacteriota</taxon>
        <taxon>Cyanophyceae</taxon>
        <taxon>Synechococcales</taxon>
        <taxon>Prochlorococcaceae</taxon>
        <taxon>Cyanobium</taxon>
    </lineage>
</organism>
<evidence type="ECO:0000256" key="5">
    <source>
        <dbReference type="ARBA" id="ARBA00022982"/>
    </source>
</evidence>
<evidence type="ECO:0000313" key="10">
    <source>
        <dbReference type="EMBL" id="PSJ03509.1"/>
    </source>
</evidence>
<evidence type="ECO:0000313" key="11">
    <source>
        <dbReference type="Proteomes" id="UP000243002"/>
    </source>
</evidence>
<evidence type="ECO:0000256" key="4">
    <source>
        <dbReference type="ARBA" id="ARBA00022692"/>
    </source>
</evidence>
<comment type="subcellular location">
    <subcellularLocation>
        <location evidence="8">Cellular thylakoid membrane</location>
        <topology evidence="8">Single-pass membrane protein</topology>
    </subcellularLocation>
    <subcellularLocation>
        <location evidence="1">Membrane</location>
        <topology evidence="1">Single-pass membrane protein</topology>
    </subcellularLocation>
</comment>
<comment type="similarity">
    <text evidence="8">Belongs to the PetM family.</text>
</comment>
<comment type="subunit">
    <text evidence="8">The 4 large subunits of the cytochrome b6-f complex are cytochrome b6, subunit IV (17 kDa polypeptide, PetD), cytochrome f and the Rieske protein, while the 4 small subunits are PetG, PetL, PetM and PetN. The complex functions as a dimer.</text>
</comment>
<gene>
    <name evidence="8 10" type="primary">petM</name>
    <name evidence="10" type="ORF">C7K55_12870</name>
</gene>
<dbReference type="Proteomes" id="UP000243002">
    <property type="component" value="Unassembled WGS sequence"/>
</dbReference>
<sequence length="33" mass="3386">MAAEIFGTAALFWILIPVGLAGGALLLKLADND</sequence>
<keyword evidence="8" id="KW-0793">Thylakoid</keyword>
<dbReference type="AlphaFoldDB" id="A0A2P7MQK7"/>
<dbReference type="InterPro" id="IPR012595">
    <property type="entry name" value="PetM_cyt_b6/f_cplx_su7"/>
</dbReference>
<keyword evidence="7 8" id="KW-0472">Membrane</keyword>
<keyword evidence="5 8" id="KW-0249">Electron transport</keyword>
<keyword evidence="11" id="KW-1185">Reference proteome</keyword>